<dbReference type="PANTHER" id="PTHR33991">
    <property type="entry name" value="DNA REPAIR PROTEIN RECO"/>
    <property type="match status" value="1"/>
</dbReference>
<feature type="compositionally biased region" description="Acidic residues" evidence="8">
    <location>
        <begin position="294"/>
        <end position="305"/>
    </location>
</feature>
<gene>
    <name evidence="7" type="primary">recO</name>
    <name evidence="10" type="ORF">FD35_GL000160</name>
</gene>
<dbReference type="HAMAP" id="MF_00201">
    <property type="entry name" value="RecO"/>
    <property type="match status" value="1"/>
</dbReference>
<dbReference type="GO" id="GO:0006310">
    <property type="term" value="P:DNA recombination"/>
    <property type="evidence" value="ECO:0007669"/>
    <property type="project" value="UniProtKB-UniRule"/>
</dbReference>
<evidence type="ECO:0000256" key="8">
    <source>
        <dbReference type="SAM" id="MobiDB-lite"/>
    </source>
</evidence>
<dbReference type="InterPro" id="IPR022572">
    <property type="entry name" value="DNA_rep/recomb_RecO_N"/>
</dbReference>
<evidence type="ECO:0000259" key="9">
    <source>
        <dbReference type="Pfam" id="PF11967"/>
    </source>
</evidence>
<comment type="function">
    <text evidence="7">Involved in DNA repair and RecF pathway recombination.</text>
</comment>
<dbReference type="STRING" id="1114972.FD35_GL000160"/>
<protein>
    <recommendedName>
        <fullName evidence="2 7">DNA repair protein RecO</fullName>
    </recommendedName>
    <alternativeName>
        <fullName evidence="6 7">Recombination protein O</fullName>
    </alternativeName>
</protein>
<dbReference type="InterPro" id="IPR003717">
    <property type="entry name" value="RecO"/>
</dbReference>
<dbReference type="EMBL" id="AZFF01000001">
    <property type="protein sequence ID" value="KRL57153.1"/>
    <property type="molecule type" value="Genomic_DNA"/>
</dbReference>
<dbReference type="InterPro" id="IPR042242">
    <property type="entry name" value="RecO_C"/>
</dbReference>
<name>A0A0R1RKZ8_9LACO</name>
<reference evidence="10 11" key="1">
    <citation type="journal article" date="2015" name="Genome Announc.">
        <title>Expanding the biotechnology potential of lactobacilli through comparative genomics of 213 strains and associated genera.</title>
        <authorList>
            <person name="Sun Z."/>
            <person name="Harris H.M."/>
            <person name="McCann A."/>
            <person name="Guo C."/>
            <person name="Argimon S."/>
            <person name="Zhang W."/>
            <person name="Yang X."/>
            <person name="Jeffery I.B."/>
            <person name="Cooney J.C."/>
            <person name="Kagawa T.F."/>
            <person name="Liu W."/>
            <person name="Song Y."/>
            <person name="Salvetti E."/>
            <person name="Wrobel A."/>
            <person name="Rasinkangas P."/>
            <person name="Parkhill J."/>
            <person name="Rea M.C."/>
            <person name="O'Sullivan O."/>
            <person name="Ritari J."/>
            <person name="Douillard F.P."/>
            <person name="Paul Ross R."/>
            <person name="Yang R."/>
            <person name="Briner A.E."/>
            <person name="Felis G.E."/>
            <person name="de Vos W.M."/>
            <person name="Barrangou R."/>
            <person name="Klaenhammer T.R."/>
            <person name="Caufield P.W."/>
            <person name="Cui Y."/>
            <person name="Zhang H."/>
            <person name="O'Toole P.W."/>
        </authorList>
    </citation>
    <scope>NUCLEOTIDE SEQUENCE [LARGE SCALE GENOMIC DNA]</scope>
    <source>
        <strain evidence="10 11">DSM 15814</strain>
    </source>
</reference>
<evidence type="ECO:0000256" key="1">
    <source>
        <dbReference type="ARBA" id="ARBA00007452"/>
    </source>
</evidence>
<keyword evidence="11" id="KW-1185">Reference proteome</keyword>
<dbReference type="eggNOG" id="COG1381">
    <property type="taxonomic scope" value="Bacteria"/>
</dbReference>
<proteinExistence type="inferred from homology"/>
<accession>A0A0R1RKZ8</accession>
<evidence type="ECO:0000256" key="4">
    <source>
        <dbReference type="ARBA" id="ARBA00023172"/>
    </source>
</evidence>
<dbReference type="PANTHER" id="PTHR33991:SF1">
    <property type="entry name" value="DNA REPAIR PROTEIN RECO"/>
    <property type="match status" value="1"/>
</dbReference>
<dbReference type="GO" id="GO:0006302">
    <property type="term" value="P:double-strand break repair"/>
    <property type="evidence" value="ECO:0007669"/>
    <property type="project" value="TreeGrafter"/>
</dbReference>
<dbReference type="Gene3D" id="1.20.1440.120">
    <property type="entry name" value="Recombination protein O, C-terminal domain"/>
    <property type="match status" value="1"/>
</dbReference>
<evidence type="ECO:0000256" key="7">
    <source>
        <dbReference type="HAMAP-Rule" id="MF_00201"/>
    </source>
</evidence>
<evidence type="ECO:0000256" key="2">
    <source>
        <dbReference type="ARBA" id="ARBA00021310"/>
    </source>
</evidence>
<sequence>MATYQNTQFQGIVMYANDYRERDQLIKIFTGEYGKKMFFIKNGKRRGMRLHSALLPFTVGTYVGNVNDQGLSFINAAKETAQLQQIRADINKNAYATYILGLVDAAFRDGQIVPDWFMKTKNALTLIDDGLDEQIITNIIEIQLLRAFGVAPELQRCAVCGRTDLPFDYSEKLGGLICANHFDQDSHRLHLDARTIFYLRQFSVIDLAKITTINVSPRTKRGLRRVLDLIYENSVGIHLRSKRFIDQMATWEDQLAARGQQLKQRHQAALKTDDKKSDLSTSQGVNDEKAMGSDESEQQTDSDQH</sequence>
<dbReference type="Pfam" id="PF02565">
    <property type="entry name" value="RecO_C"/>
    <property type="match status" value="1"/>
</dbReference>
<feature type="region of interest" description="Disordered" evidence="8">
    <location>
        <begin position="262"/>
        <end position="305"/>
    </location>
</feature>
<dbReference type="NCBIfam" id="TIGR00613">
    <property type="entry name" value="reco"/>
    <property type="match status" value="1"/>
</dbReference>
<keyword evidence="5 7" id="KW-0234">DNA repair</keyword>
<dbReference type="AlphaFoldDB" id="A0A0R1RKZ8"/>
<dbReference type="Proteomes" id="UP000051999">
    <property type="component" value="Unassembled WGS sequence"/>
</dbReference>
<dbReference type="GO" id="GO:0043590">
    <property type="term" value="C:bacterial nucleoid"/>
    <property type="evidence" value="ECO:0007669"/>
    <property type="project" value="TreeGrafter"/>
</dbReference>
<evidence type="ECO:0000256" key="3">
    <source>
        <dbReference type="ARBA" id="ARBA00022763"/>
    </source>
</evidence>
<dbReference type="InterPro" id="IPR037278">
    <property type="entry name" value="ARFGAP/RecO"/>
</dbReference>
<dbReference type="InterPro" id="IPR012340">
    <property type="entry name" value="NA-bd_OB-fold"/>
</dbReference>
<dbReference type="SUPFAM" id="SSF57863">
    <property type="entry name" value="ArfGap/RecO-like zinc finger"/>
    <property type="match status" value="1"/>
</dbReference>
<evidence type="ECO:0000313" key="11">
    <source>
        <dbReference type="Proteomes" id="UP000051999"/>
    </source>
</evidence>
<organism evidence="10 11">
    <name type="scientific">Furfurilactobacillus rossiae DSM 15814</name>
    <dbReference type="NCBI Taxonomy" id="1114972"/>
    <lineage>
        <taxon>Bacteria</taxon>
        <taxon>Bacillati</taxon>
        <taxon>Bacillota</taxon>
        <taxon>Bacilli</taxon>
        <taxon>Lactobacillales</taxon>
        <taxon>Lactobacillaceae</taxon>
        <taxon>Furfurilactobacillus</taxon>
    </lineage>
</organism>
<evidence type="ECO:0000256" key="5">
    <source>
        <dbReference type="ARBA" id="ARBA00023204"/>
    </source>
</evidence>
<dbReference type="SUPFAM" id="SSF50249">
    <property type="entry name" value="Nucleic acid-binding proteins"/>
    <property type="match status" value="1"/>
</dbReference>
<evidence type="ECO:0000256" key="6">
    <source>
        <dbReference type="ARBA" id="ARBA00033409"/>
    </source>
</evidence>
<feature type="domain" description="DNA replication/recombination mediator RecO N-terminal" evidence="9">
    <location>
        <begin position="6"/>
        <end position="78"/>
    </location>
</feature>
<evidence type="ECO:0000313" key="10">
    <source>
        <dbReference type="EMBL" id="KRL57153.1"/>
    </source>
</evidence>
<keyword evidence="3 7" id="KW-0227">DNA damage</keyword>
<dbReference type="OrthoDB" id="9797083at2"/>
<dbReference type="Pfam" id="PF11967">
    <property type="entry name" value="RecO_N"/>
    <property type="match status" value="1"/>
</dbReference>
<comment type="caution">
    <text evidence="10">The sequence shown here is derived from an EMBL/GenBank/DDBJ whole genome shotgun (WGS) entry which is preliminary data.</text>
</comment>
<dbReference type="Gene3D" id="2.40.50.140">
    <property type="entry name" value="Nucleic acid-binding proteins"/>
    <property type="match status" value="1"/>
</dbReference>
<comment type="similarity">
    <text evidence="1 7">Belongs to the RecO family.</text>
</comment>
<dbReference type="PATRIC" id="fig|1114972.6.peg.161"/>
<keyword evidence="4 7" id="KW-0233">DNA recombination</keyword>